<dbReference type="Pfam" id="PF03713">
    <property type="entry name" value="DUF305"/>
    <property type="match status" value="1"/>
</dbReference>
<dbReference type="PANTHER" id="PTHR36933:SF1">
    <property type="entry name" value="SLL0788 PROTEIN"/>
    <property type="match status" value="1"/>
</dbReference>
<gene>
    <name evidence="3" type="ORF">ACFPKY_15820</name>
</gene>
<dbReference type="Proteomes" id="UP001595956">
    <property type="component" value="Unassembled WGS sequence"/>
</dbReference>
<dbReference type="PANTHER" id="PTHR36933">
    <property type="entry name" value="SLL0788 PROTEIN"/>
    <property type="match status" value="1"/>
</dbReference>
<evidence type="ECO:0000313" key="3">
    <source>
        <dbReference type="EMBL" id="MFC5494584.1"/>
    </source>
</evidence>
<reference evidence="4" key="1">
    <citation type="journal article" date="2019" name="Int. J. Syst. Evol. Microbiol.">
        <title>The Global Catalogue of Microorganisms (GCM) 10K type strain sequencing project: providing services to taxonomists for standard genome sequencing and annotation.</title>
        <authorList>
            <consortium name="The Broad Institute Genomics Platform"/>
            <consortium name="The Broad Institute Genome Sequencing Center for Infectious Disease"/>
            <person name="Wu L."/>
            <person name="Ma J."/>
        </authorList>
    </citation>
    <scope>NUCLEOTIDE SEQUENCE [LARGE SCALE GENOMIC DNA]</scope>
    <source>
        <strain evidence="4">KACC 13778</strain>
    </source>
</reference>
<organism evidence="3 4">
    <name type="scientific">Nocardioides caricicola</name>
    <dbReference type="NCBI Taxonomy" id="634770"/>
    <lineage>
        <taxon>Bacteria</taxon>
        <taxon>Bacillati</taxon>
        <taxon>Actinomycetota</taxon>
        <taxon>Actinomycetes</taxon>
        <taxon>Propionibacteriales</taxon>
        <taxon>Nocardioidaceae</taxon>
        <taxon>Nocardioides</taxon>
    </lineage>
</organism>
<dbReference type="Gene3D" id="1.20.1260.10">
    <property type="match status" value="1"/>
</dbReference>
<dbReference type="InterPro" id="IPR005183">
    <property type="entry name" value="DUF305_CopM-like"/>
</dbReference>
<accession>A0ABW0N3V3</accession>
<feature type="signal peptide" evidence="1">
    <location>
        <begin position="1"/>
        <end position="27"/>
    </location>
</feature>
<keyword evidence="1" id="KW-0732">Signal</keyword>
<feature type="chain" id="PRO_5045456954" evidence="1">
    <location>
        <begin position="28"/>
        <end position="217"/>
    </location>
</feature>
<dbReference type="RefSeq" id="WP_345170562.1">
    <property type="nucleotide sequence ID" value="NZ_BAABFQ010000001.1"/>
</dbReference>
<dbReference type="PROSITE" id="PS51257">
    <property type="entry name" value="PROKAR_LIPOPROTEIN"/>
    <property type="match status" value="1"/>
</dbReference>
<proteinExistence type="predicted"/>
<evidence type="ECO:0000256" key="1">
    <source>
        <dbReference type="SAM" id="SignalP"/>
    </source>
</evidence>
<feature type="domain" description="DUF305" evidence="2">
    <location>
        <begin position="55"/>
        <end position="216"/>
    </location>
</feature>
<evidence type="ECO:0000259" key="2">
    <source>
        <dbReference type="Pfam" id="PF03713"/>
    </source>
</evidence>
<evidence type="ECO:0000313" key="4">
    <source>
        <dbReference type="Proteomes" id="UP001595956"/>
    </source>
</evidence>
<protein>
    <submittedName>
        <fullName evidence="3">DUF305 domain-containing protein</fullName>
    </submittedName>
</protein>
<comment type="caution">
    <text evidence="3">The sequence shown here is derived from an EMBL/GenBank/DDBJ whole genome shotgun (WGS) entry which is preliminary data.</text>
</comment>
<keyword evidence="4" id="KW-1185">Reference proteome</keyword>
<dbReference type="EMBL" id="JBHSMD010000005">
    <property type="protein sequence ID" value="MFC5494584.1"/>
    <property type="molecule type" value="Genomic_DNA"/>
</dbReference>
<dbReference type="InterPro" id="IPR012347">
    <property type="entry name" value="Ferritin-like"/>
</dbReference>
<sequence>MHTRRTHPFRRTAAAVALATALSVTLAACGDDSDGSGAPSGTQTARNGDVFNDADVAFASDMVQHHAQALSMVDLTQGRPLDPQVQQLAEAIRAAQGPEIETMADWLTDWDHEVPETMRDHANAGHDMGGDMSEQMEGMDTDMPGMMSAEEMDELQHASDDEFQDLWLEMMIEHHEGAVEMARAEQEDGEFADAVALAEDIETAQLQEIETMEELLG</sequence>
<name>A0ABW0N3V3_9ACTN</name>